<geneLocation type="plasmid" evidence="3">
    <name>II</name>
</geneLocation>
<evidence type="ECO:0000313" key="3">
    <source>
        <dbReference type="Proteomes" id="UP000028181"/>
    </source>
</evidence>
<dbReference type="RefSeq" id="WP_041363998.1">
    <property type="nucleotide sequence ID" value="NZ_HG938354.1"/>
</dbReference>
<sequence length="259" mass="28200">MSFELKTIELSRGRLSYHVGGTGQPVVYLHAAGGVMLTEPLKALTANHTVYAPICPGFDGTEGNESLKTVRDWAAMVAEFAEKLVGPRFDVIGSSFGSWSALWLAAEHPKMVDHLVLGVPAGFRFEGKGGLPADPEERFKALYAHPQKIKSTPKSPDVMANNGKTYERLANNIQVDEALSERLPSIEAVTLILLGTEDKVVPAEAGAHLKRNIPTSQRAFIFDAAHSIEVDQPERTLRLWTDFLKRGPGYVLNQGPDAA</sequence>
<evidence type="ECO:0000259" key="1">
    <source>
        <dbReference type="Pfam" id="PF12697"/>
    </source>
</evidence>
<dbReference type="Gene3D" id="3.40.50.1820">
    <property type="entry name" value="alpha/beta hydrolase"/>
    <property type="match status" value="1"/>
</dbReference>
<dbReference type="PATRIC" id="fig|1028800.3.peg.4807"/>
<reference evidence="3" key="1">
    <citation type="journal article" date="2014" name="BMC Genomics">
        <title>Genome sequencing of two Neorhizobium galegae strains reveals a noeT gene responsible for the unusual acetylation of the nodulation factors.</title>
        <authorList>
            <person name="Osterman J."/>
            <person name="Marsh J."/>
            <person name="Laine P.K."/>
            <person name="Zeng Z."/>
            <person name="Alatalo E."/>
            <person name="Sullivan J.T."/>
            <person name="Young J.P."/>
            <person name="Thomas-Oates J."/>
            <person name="Paulin L."/>
            <person name="Lindstrom K."/>
        </authorList>
    </citation>
    <scope>NUCLEOTIDE SEQUENCE [LARGE SCALE GENOMIC DNA]</scope>
    <source>
        <strain evidence="3">HAMBI 540</strain>
    </source>
</reference>
<dbReference type="Pfam" id="PF12697">
    <property type="entry name" value="Abhydrolase_6"/>
    <property type="match status" value="1"/>
</dbReference>
<dbReference type="KEGG" id="ngg:RG540_PA01970"/>
<dbReference type="OrthoDB" id="8476759at2"/>
<protein>
    <submittedName>
        <fullName evidence="2">2-hydroxymuconic semialdehyde hydrolase</fullName>
    </submittedName>
</protein>
<dbReference type="PANTHER" id="PTHR43798">
    <property type="entry name" value="MONOACYLGLYCEROL LIPASE"/>
    <property type="match status" value="1"/>
</dbReference>
<organism evidence="2 3">
    <name type="scientific">Neorhizobium galegae bv. orientalis str. HAMBI 540</name>
    <dbReference type="NCBI Taxonomy" id="1028800"/>
    <lineage>
        <taxon>Bacteria</taxon>
        <taxon>Pseudomonadati</taxon>
        <taxon>Pseudomonadota</taxon>
        <taxon>Alphaproteobacteria</taxon>
        <taxon>Hyphomicrobiales</taxon>
        <taxon>Rhizobiaceae</taxon>
        <taxon>Rhizobium/Agrobacterium group</taxon>
        <taxon>Neorhizobium</taxon>
    </lineage>
</organism>
<dbReference type="GeneID" id="24260701"/>
<gene>
    <name evidence="2" type="ORF">RG540_PA01970</name>
</gene>
<dbReference type="AlphaFoldDB" id="A0A068SYK4"/>
<dbReference type="HOGENOM" id="CLU_020336_10_1_5"/>
<keyword evidence="2" id="KW-0614">Plasmid</keyword>
<keyword evidence="2" id="KW-0378">Hydrolase</keyword>
<dbReference type="InterPro" id="IPR029058">
    <property type="entry name" value="AB_hydrolase_fold"/>
</dbReference>
<dbReference type="InterPro" id="IPR050266">
    <property type="entry name" value="AB_hydrolase_sf"/>
</dbReference>
<dbReference type="Proteomes" id="UP000028181">
    <property type="component" value="Plasmid pHAMBI540a"/>
</dbReference>
<dbReference type="SUPFAM" id="SSF53474">
    <property type="entry name" value="alpha/beta-Hydrolases"/>
    <property type="match status" value="1"/>
</dbReference>
<name>A0A068SYK4_NEOGA</name>
<accession>A0A068SYK4</accession>
<evidence type="ECO:0000313" key="2">
    <source>
        <dbReference type="EMBL" id="CDN50876.1"/>
    </source>
</evidence>
<proteinExistence type="predicted"/>
<dbReference type="eggNOG" id="COG0596">
    <property type="taxonomic scope" value="Bacteria"/>
</dbReference>
<dbReference type="GO" id="GO:0016787">
    <property type="term" value="F:hydrolase activity"/>
    <property type="evidence" value="ECO:0007669"/>
    <property type="project" value="UniProtKB-KW"/>
</dbReference>
<keyword evidence="3" id="KW-1185">Reference proteome</keyword>
<dbReference type="EMBL" id="HG938354">
    <property type="protein sequence ID" value="CDN50876.1"/>
    <property type="molecule type" value="Genomic_DNA"/>
</dbReference>
<feature type="domain" description="AB hydrolase-1" evidence="1">
    <location>
        <begin position="26"/>
        <end position="237"/>
    </location>
</feature>
<dbReference type="InterPro" id="IPR000073">
    <property type="entry name" value="AB_hydrolase_1"/>
</dbReference>